<dbReference type="GO" id="GO:0016705">
    <property type="term" value="F:oxidoreductase activity, acting on paired donors, with incorporation or reduction of molecular oxygen"/>
    <property type="evidence" value="ECO:0007669"/>
    <property type="project" value="InterPro"/>
</dbReference>
<dbReference type="eggNOG" id="KOG0156">
    <property type="taxonomic scope" value="Eukaryota"/>
</dbReference>
<dbReference type="EMBL" id="GL377311">
    <property type="protein sequence ID" value="EFI93557.1"/>
    <property type="molecule type" value="Genomic_DNA"/>
</dbReference>
<dbReference type="OMA" id="KPFDTMQ"/>
<dbReference type="PROSITE" id="PS00086">
    <property type="entry name" value="CYTOCHROME_P450"/>
    <property type="match status" value="1"/>
</dbReference>
<dbReference type="SUPFAM" id="SSF48264">
    <property type="entry name" value="Cytochrome P450"/>
    <property type="match status" value="1"/>
</dbReference>
<gene>
    <name evidence="11" type="ORF">SCHCODRAFT_112879</name>
</gene>
<dbReference type="InterPro" id="IPR017972">
    <property type="entry name" value="Cyt_P450_CS"/>
</dbReference>
<evidence type="ECO:0000256" key="10">
    <source>
        <dbReference type="RuleBase" id="RU000461"/>
    </source>
</evidence>
<dbReference type="KEGG" id="scm:SCHCO_02705258"/>
<reference evidence="11 12" key="1">
    <citation type="journal article" date="2010" name="Nat. Biotechnol.">
        <title>Genome sequence of the model mushroom Schizophyllum commune.</title>
        <authorList>
            <person name="Ohm R.A."/>
            <person name="de Jong J.F."/>
            <person name="Lugones L.G."/>
            <person name="Aerts A."/>
            <person name="Kothe E."/>
            <person name="Stajich J.E."/>
            <person name="de Vries R.P."/>
            <person name="Record E."/>
            <person name="Levasseur A."/>
            <person name="Baker S.E."/>
            <person name="Bartholomew K.A."/>
            <person name="Coutinho P.M."/>
            <person name="Erdmann S."/>
            <person name="Fowler T.J."/>
            <person name="Gathman A.C."/>
            <person name="Lombard V."/>
            <person name="Henrissat B."/>
            <person name="Knabe N."/>
            <person name="Kuees U."/>
            <person name="Lilly W.W."/>
            <person name="Lindquist E."/>
            <person name="Lucas S."/>
            <person name="Magnuson J.K."/>
            <person name="Piumi F."/>
            <person name="Raudaskoski M."/>
            <person name="Salamov A."/>
            <person name="Schmutz J."/>
            <person name="Schwarze F.W.M.R."/>
            <person name="vanKuyk P.A."/>
            <person name="Horton J.S."/>
            <person name="Grigoriev I.V."/>
            <person name="Woesten H.A.B."/>
        </authorList>
    </citation>
    <scope>NUCLEOTIDE SEQUENCE [LARGE SCALE GENOMIC DNA]</scope>
    <source>
        <strain evidence="12">H4-8 / FGSC 9210</strain>
    </source>
</reference>
<dbReference type="GeneID" id="9591926"/>
<evidence type="ECO:0000256" key="6">
    <source>
        <dbReference type="ARBA" id="ARBA00023002"/>
    </source>
</evidence>
<keyword evidence="4 9" id="KW-0349">Heme</keyword>
<comment type="pathway">
    <text evidence="2">Secondary metabolite biosynthesis.</text>
</comment>
<evidence type="ECO:0000256" key="4">
    <source>
        <dbReference type="ARBA" id="ARBA00022617"/>
    </source>
</evidence>
<evidence type="ECO:0000256" key="9">
    <source>
        <dbReference type="PIRSR" id="PIRSR602401-1"/>
    </source>
</evidence>
<keyword evidence="5 9" id="KW-0479">Metal-binding</keyword>
<dbReference type="InterPro" id="IPR002401">
    <property type="entry name" value="Cyt_P450_E_grp-I"/>
</dbReference>
<name>D8QG91_SCHCM</name>
<dbReference type="Gene3D" id="1.10.630.10">
    <property type="entry name" value="Cytochrome P450"/>
    <property type="match status" value="1"/>
</dbReference>
<dbReference type="RefSeq" id="XP_003028460.1">
    <property type="nucleotide sequence ID" value="XM_003028414.1"/>
</dbReference>
<dbReference type="Pfam" id="PF00067">
    <property type="entry name" value="p450"/>
    <property type="match status" value="1"/>
</dbReference>
<evidence type="ECO:0000256" key="2">
    <source>
        <dbReference type="ARBA" id="ARBA00005179"/>
    </source>
</evidence>
<comment type="similarity">
    <text evidence="3 10">Belongs to the cytochrome P450 family.</text>
</comment>
<evidence type="ECO:0000313" key="12">
    <source>
        <dbReference type="Proteomes" id="UP000007431"/>
    </source>
</evidence>
<sequence length="513" mass="57640">MSSTTAGAIAIACAVGAATLLYAPGSSRPPYPPGPRRKPLIGNVLDMPTQAPEATFMQWREQYGDVVHLEIFGKHIIILNTFEAAQDLMERRSAIYSDRPRFVMLAELMGWGNATTHVHYGPRFRKHRRFVQQVLNQKAVDSMTPLELRQTAIALDNLLKTPDNWMDHIKGFAAGTMLKVAYGHDVASVDDPLVKIVDHASTLTVQIGNMYPISNLVEFFPSLKKLPSWAPLSGFKKQAEEARQAVDKMMTLPFEQVKQQMGVGTAQPSFTAQMLEQHTAAGKGILSQEDEDDIKGAAGTLFAAAEDTTTCMAEVFILAMVLYPEVYAKVQEEIDRVVGSDRLPSFEDRPSMPYLECVIKECYRWNVPVPLAIPHRLMQDDIYKGYLIPEDAYVLPNIYAMLYDCENPHQFRPERYLENPDLRDPRDCVFGFGRRRCPGRHLADAALWLLNSRISAVFNLEKARDETGAEITPSNEFSTGFVRHPKSFQCSMKPRSEQALRLVQNALLETQAM</sequence>
<dbReference type="GO" id="GO:0020037">
    <property type="term" value="F:heme binding"/>
    <property type="evidence" value="ECO:0007669"/>
    <property type="project" value="InterPro"/>
</dbReference>
<evidence type="ECO:0000256" key="8">
    <source>
        <dbReference type="ARBA" id="ARBA00023033"/>
    </source>
</evidence>
<keyword evidence="6 10" id="KW-0560">Oxidoreductase</keyword>
<evidence type="ECO:0000313" key="11">
    <source>
        <dbReference type="EMBL" id="EFI93557.1"/>
    </source>
</evidence>
<evidence type="ECO:0000256" key="5">
    <source>
        <dbReference type="ARBA" id="ARBA00022723"/>
    </source>
</evidence>
<comment type="cofactor">
    <cofactor evidence="1 9">
        <name>heme</name>
        <dbReference type="ChEBI" id="CHEBI:30413"/>
    </cofactor>
</comment>
<proteinExistence type="inferred from homology"/>
<feature type="non-terminal residue" evidence="11">
    <location>
        <position position="513"/>
    </location>
</feature>
<evidence type="ECO:0008006" key="13">
    <source>
        <dbReference type="Google" id="ProtNLM"/>
    </source>
</evidence>
<dbReference type="GO" id="GO:0004497">
    <property type="term" value="F:monooxygenase activity"/>
    <property type="evidence" value="ECO:0007669"/>
    <property type="project" value="UniProtKB-KW"/>
</dbReference>
<evidence type="ECO:0000256" key="1">
    <source>
        <dbReference type="ARBA" id="ARBA00001971"/>
    </source>
</evidence>
<dbReference type="InterPro" id="IPR001128">
    <property type="entry name" value="Cyt_P450"/>
</dbReference>
<evidence type="ECO:0000256" key="3">
    <source>
        <dbReference type="ARBA" id="ARBA00010617"/>
    </source>
</evidence>
<protein>
    <recommendedName>
        <fullName evidence="13">Cytochrome P450</fullName>
    </recommendedName>
</protein>
<dbReference type="InterPro" id="IPR050364">
    <property type="entry name" value="Cytochrome_P450_fung"/>
</dbReference>
<dbReference type="Proteomes" id="UP000007431">
    <property type="component" value="Unassembled WGS sequence"/>
</dbReference>
<dbReference type="PANTHER" id="PTHR46300">
    <property type="entry name" value="P450, PUTATIVE (EUROFUNG)-RELATED-RELATED"/>
    <property type="match status" value="1"/>
</dbReference>
<dbReference type="InParanoid" id="D8QG91"/>
<dbReference type="PRINTS" id="PR00463">
    <property type="entry name" value="EP450I"/>
</dbReference>
<evidence type="ECO:0000256" key="7">
    <source>
        <dbReference type="ARBA" id="ARBA00023004"/>
    </source>
</evidence>
<organism evidence="12">
    <name type="scientific">Schizophyllum commune (strain H4-8 / FGSC 9210)</name>
    <name type="common">Split gill fungus</name>
    <dbReference type="NCBI Taxonomy" id="578458"/>
    <lineage>
        <taxon>Eukaryota</taxon>
        <taxon>Fungi</taxon>
        <taxon>Dikarya</taxon>
        <taxon>Basidiomycota</taxon>
        <taxon>Agaricomycotina</taxon>
        <taxon>Agaricomycetes</taxon>
        <taxon>Agaricomycetidae</taxon>
        <taxon>Agaricales</taxon>
        <taxon>Schizophyllaceae</taxon>
        <taxon>Schizophyllum</taxon>
    </lineage>
</organism>
<dbReference type="OrthoDB" id="2789670at2759"/>
<feature type="binding site" description="axial binding residue" evidence="9">
    <location>
        <position position="437"/>
    </location>
    <ligand>
        <name>heme</name>
        <dbReference type="ChEBI" id="CHEBI:30413"/>
    </ligand>
    <ligandPart>
        <name>Fe</name>
        <dbReference type="ChEBI" id="CHEBI:18248"/>
    </ligandPart>
</feature>
<accession>D8QG91</accession>
<keyword evidence="7 9" id="KW-0408">Iron</keyword>
<dbReference type="HOGENOM" id="CLU_001570_2_3_1"/>
<dbReference type="GO" id="GO:0005506">
    <property type="term" value="F:iron ion binding"/>
    <property type="evidence" value="ECO:0007669"/>
    <property type="project" value="InterPro"/>
</dbReference>
<dbReference type="AlphaFoldDB" id="D8QG91"/>
<dbReference type="VEuPathDB" id="FungiDB:SCHCODRAFT_02705258"/>
<keyword evidence="8 10" id="KW-0503">Monooxygenase</keyword>
<dbReference type="CDD" id="cd11065">
    <property type="entry name" value="CYP64-like"/>
    <property type="match status" value="1"/>
</dbReference>
<keyword evidence="12" id="KW-1185">Reference proteome</keyword>
<dbReference type="InterPro" id="IPR036396">
    <property type="entry name" value="Cyt_P450_sf"/>
</dbReference>
<dbReference type="PANTHER" id="PTHR46300:SF7">
    <property type="entry name" value="P450, PUTATIVE (EUROFUNG)-RELATED"/>
    <property type="match status" value="1"/>
</dbReference>